<dbReference type="SUPFAM" id="SSF54236">
    <property type="entry name" value="Ubiquitin-like"/>
    <property type="match status" value="1"/>
</dbReference>
<dbReference type="PROSITE" id="PS50033">
    <property type="entry name" value="UBX"/>
    <property type="match status" value="1"/>
</dbReference>
<dbReference type="Gene3D" id="3.10.20.90">
    <property type="entry name" value="Phosphatidylinositol 3-kinase Catalytic Subunit, Chain A, domain 1"/>
    <property type="match status" value="1"/>
</dbReference>
<dbReference type="AlphaFoldDB" id="A0A0K0DNF8"/>
<organism evidence="3 4">
    <name type="scientific">Angiostrongylus cantonensis</name>
    <name type="common">Rat lungworm</name>
    <dbReference type="NCBI Taxonomy" id="6313"/>
    <lineage>
        <taxon>Eukaryota</taxon>
        <taxon>Metazoa</taxon>
        <taxon>Ecdysozoa</taxon>
        <taxon>Nematoda</taxon>
        <taxon>Chromadorea</taxon>
        <taxon>Rhabditida</taxon>
        <taxon>Rhabditina</taxon>
        <taxon>Rhabditomorpha</taxon>
        <taxon>Strongyloidea</taxon>
        <taxon>Metastrongylidae</taxon>
        <taxon>Angiostrongylus</taxon>
    </lineage>
</organism>
<proteinExistence type="predicted"/>
<dbReference type="Pfam" id="PF00789">
    <property type="entry name" value="UBX"/>
    <property type="match status" value="1"/>
</dbReference>
<dbReference type="InterPro" id="IPR001012">
    <property type="entry name" value="UBX_dom"/>
</dbReference>
<dbReference type="PANTHER" id="PTHR23322:SF93">
    <property type="entry name" value="UBX DOMAIN-CONTAINING PROTEIN 8"/>
    <property type="match status" value="1"/>
</dbReference>
<dbReference type="STRING" id="6313.A0A0K0DNF8"/>
<dbReference type="CDD" id="cd01767">
    <property type="entry name" value="UBX"/>
    <property type="match status" value="1"/>
</dbReference>
<dbReference type="GO" id="GO:0043130">
    <property type="term" value="F:ubiquitin binding"/>
    <property type="evidence" value="ECO:0007669"/>
    <property type="project" value="TreeGrafter"/>
</dbReference>
<name>A0A0K0DNF8_ANGCA</name>
<evidence type="ECO:0000259" key="2">
    <source>
        <dbReference type="PROSITE" id="PS50033"/>
    </source>
</evidence>
<reference evidence="4" key="2">
    <citation type="submission" date="2017-02" db="UniProtKB">
        <authorList>
            <consortium name="WormBaseParasite"/>
        </authorList>
    </citation>
    <scope>IDENTIFICATION</scope>
</reference>
<dbReference type="Proteomes" id="UP000035642">
    <property type="component" value="Unassembled WGS sequence"/>
</dbReference>
<evidence type="ECO:0000256" key="1">
    <source>
        <dbReference type="SAM" id="MobiDB-lite"/>
    </source>
</evidence>
<keyword evidence="3" id="KW-1185">Reference proteome</keyword>
<sequence length="175" mass="20895">MEQQEREYRESEERDRAMIAERRRQQKLQEEETIRRNKEQQERMEKNAKRLKVVKHLRGELIANHAADDYDGKDSIRVLVRYPSGETSQHRFSPDENTQSLFGVIFAKPCCPDYFEAHYGFPRRRLDFYPEGYHVLLMDLRQSLGLEKLSYVEPRTFREFGINSSLTLYISDIDS</sequence>
<protein>
    <submittedName>
        <fullName evidence="4">UBX domain-containing protein</fullName>
    </submittedName>
</protein>
<feature type="domain" description="UBX" evidence="2">
    <location>
        <begin position="71"/>
        <end position="144"/>
    </location>
</feature>
<dbReference type="WBParaSite" id="ACAC_0001329501-mRNA-1">
    <property type="protein sequence ID" value="ACAC_0001329501-mRNA-1"/>
    <property type="gene ID" value="ACAC_0001329501"/>
</dbReference>
<reference evidence="3" key="1">
    <citation type="submission" date="2012-09" db="EMBL/GenBank/DDBJ databases">
        <authorList>
            <person name="Martin A.A."/>
        </authorList>
    </citation>
    <scope>NUCLEOTIDE SEQUENCE</scope>
</reference>
<evidence type="ECO:0000313" key="4">
    <source>
        <dbReference type="WBParaSite" id="ACAC_0001329501-mRNA-1"/>
    </source>
</evidence>
<dbReference type="InterPro" id="IPR029071">
    <property type="entry name" value="Ubiquitin-like_domsf"/>
</dbReference>
<dbReference type="InterPro" id="IPR050730">
    <property type="entry name" value="UBX_domain-protein"/>
</dbReference>
<feature type="region of interest" description="Disordered" evidence="1">
    <location>
        <begin position="1"/>
        <end position="46"/>
    </location>
</feature>
<evidence type="ECO:0000313" key="3">
    <source>
        <dbReference type="Proteomes" id="UP000035642"/>
    </source>
</evidence>
<dbReference type="PANTHER" id="PTHR23322">
    <property type="entry name" value="FAS-ASSOCIATED PROTEIN"/>
    <property type="match status" value="1"/>
</dbReference>
<accession>A0A0K0DNF8</accession>